<sequence>CCLHFEQHFLYVKQPTHHQSSGQSNNQYNDYKLVFTQDAANTLQDEDVD</sequence>
<accession>A0ACA9QRB3</accession>
<comment type="caution">
    <text evidence="1">The sequence shown here is derived from an EMBL/GenBank/DDBJ whole genome shotgun (WGS) entry which is preliminary data.</text>
</comment>
<protein>
    <submittedName>
        <fullName evidence="1">7209_t:CDS:1</fullName>
    </submittedName>
</protein>
<proteinExistence type="predicted"/>
<evidence type="ECO:0000313" key="2">
    <source>
        <dbReference type="Proteomes" id="UP000789366"/>
    </source>
</evidence>
<dbReference type="EMBL" id="CAJVPW010046071">
    <property type="protein sequence ID" value="CAG8756952.1"/>
    <property type="molecule type" value="Genomic_DNA"/>
</dbReference>
<reference evidence="1" key="1">
    <citation type="submission" date="2021-06" db="EMBL/GenBank/DDBJ databases">
        <authorList>
            <person name="Kallberg Y."/>
            <person name="Tangrot J."/>
            <person name="Rosling A."/>
        </authorList>
    </citation>
    <scope>NUCLEOTIDE SEQUENCE</scope>
    <source>
        <strain evidence="1">28 12/20/2015</strain>
    </source>
</reference>
<gene>
    <name evidence="1" type="ORF">SPELUC_LOCUS14866</name>
</gene>
<organism evidence="1 2">
    <name type="scientific">Cetraspora pellucida</name>
    <dbReference type="NCBI Taxonomy" id="1433469"/>
    <lineage>
        <taxon>Eukaryota</taxon>
        <taxon>Fungi</taxon>
        <taxon>Fungi incertae sedis</taxon>
        <taxon>Mucoromycota</taxon>
        <taxon>Glomeromycotina</taxon>
        <taxon>Glomeromycetes</taxon>
        <taxon>Diversisporales</taxon>
        <taxon>Gigasporaceae</taxon>
        <taxon>Cetraspora</taxon>
    </lineage>
</organism>
<dbReference type="Proteomes" id="UP000789366">
    <property type="component" value="Unassembled WGS sequence"/>
</dbReference>
<evidence type="ECO:0000313" key="1">
    <source>
        <dbReference type="EMBL" id="CAG8756952.1"/>
    </source>
</evidence>
<keyword evidence="2" id="KW-1185">Reference proteome</keyword>
<name>A0ACA9QRB3_9GLOM</name>
<feature type="non-terminal residue" evidence="1">
    <location>
        <position position="49"/>
    </location>
</feature>
<feature type="non-terminal residue" evidence="1">
    <location>
        <position position="1"/>
    </location>
</feature>